<dbReference type="RefSeq" id="WP_408623027.1">
    <property type="nucleotide sequence ID" value="NZ_JBEQCT010000002.1"/>
</dbReference>
<dbReference type="SUPFAM" id="SSF53850">
    <property type="entry name" value="Periplasmic binding protein-like II"/>
    <property type="match status" value="1"/>
</dbReference>
<comment type="caution">
    <text evidence="8">The sequence shown here is derived from an EMBL/GenBank/DDBJ whole genome shotgun (WGS) entry which is preliminary data.</text>
</comment>
<feature type="domain" description="Transcriptional regulator SgrR N-terminal HTH" evidence="7">
    <location>
        <begin position="5"/>
        <end position="119"/>
    </location>
</feature>
<name>A0ABW9G6E1_9GAMM</name>
<organism evidence="8 9">
    <name type="scientific">Celerinatantimonas yamalensis</name>
    <dbReference type="NCBI Taxonomy" id="559956"/>
    <lineage>
        <taxon>Bacteria</taxon>
        <taxon>Pseudomonadati</taxon>
        <taxon>Pseudomonadota</taxon>
        <taxon>Gammaproteobacteria</taxon>
        <taxon>Celerinatantimonadaceae</taxon>
        <taxon>Celerinatantimonas</taxon>
    </lineage>
</organism>
<keyword evidence="3" id="KW-0238">DNA-binding</keyword>
<evidence type="ECO:0000256" key="4">
    <source>
        <dbReference type="ARBA" id="ARBA00023159"/>
    </source>
</evidence>
<protein>
    <submittedName>
        <fullName evidence="8">HTH-type transcriptional regulator SgrR</fullName>
    </submittedName>
</protein>
<keyword evidence="5" id="KW-0804">Transcription</keyword>
<dbReference type="Pfam" id="PF00496">
    <property type="entry name" value="SBP_bac_5"/>
    <property type="match status" value="1"/>
</dbReference>
<evidence type="ECO:0000256" key="3">
    <source>
        <dbReference type="ARBA" id="ARBA00023125"/>
    </source>
</evidence>
<dbReference type="InterPro" id="IPR039424">
    <property type="entry name" value="SBP_5"/>
</dbReference>
<dbReference type="EMBL" id="JBEQCT010000002">
    <property type="protein sequence ID" value="MFM2484838.1"/>
    <property type="molecule type" value="Genomic_DNA"/>
</dbReference>
<evidence type="ECO:0000256" key="1">
    <source>
        <dbReference type="ARBA" id="ARBA00022491"/>
    </source>
</evidence>
<evidence type="ECO:0000256" key="5">
    <source>
        <dbReference type="ARBA" id="ARBA00023163"/>
    </source>
</evidence>
<dbReference type="SUPFAM" id="SSF46785">
    <property type="entry name" value="Winged helix' DNA-binding domain"/>
    <property type="match status" value="1"/>
</dbReference>
<evidence type="ECO:0000313" key="9">
    <source>
        <dbReference type="Proteomes" id="UP001629953"/>
    </source>
</evidence>
<dbReference type="InterPro" id="IPR025370">
    <property type="entry name" value="SgrR_HTH_N"/>
</dbReference>
<sequence length="589" mass="67857">MLHRRILHYYVQLLEHYALDACDVTLAELAELFSCTPRHVRALLKQMQRQGWVSWQASIGRGHRSILQCLISQKELQQQQLRQLVEQGKLAEALQLAGEAPQQLHQRLVEKLGFSTQHGQQILRVPYYRQMPNLDPSQWLRRSEHHLLRQIFNGLTRFKEETPYVGADLAHHWHQRDALTWQFYLRPSVYFHNGQRLQAEDIVASLIRARSHALLSNIQQVQCAAGQVTIKLSEPLPNLPLLLALPSALITPANQAEIANFASHPIGTGPYQVIKNDAWHLKFQAFEHYFGWRGLLDEIEIIHLPDASTSSDHTQQPPLMHGPSAWLSSRCSDDAQFQSRSITPEQPSSVSTQEMFLEQGGYFLLCDSVSPLWREPSQRCWLQQLLNPYQLATHLSPNFRHLWVPTTSLLPSWHHRLMTSPSCSPFTDMDTSSWGSITLGFYADHPEFKMLAHIMRQCLATQQIHLKIIELPYSQWVNAQAQVDIWLGTVNFPAPEAWHVGTWLLATPLLRQMISGGDMQQLEIWQQHWQNGQYSSEQLLAKIVQSGWLQPLFHHWMKLSGPKQAHGFHLNNLGWFDFQSTWFEPPSLA</sequence>
<dbReference type="Pfam" id="PF12793">
    <property type="entry name" value="SgrR_N"/>
    <property type="match status" value="1"/>
</dbReference>
<gene>
    <name evidence="8" type="primary">sgrR</name>
    <name evidence="8" type="ORF">ABUE30_07120</name>
</gene>
<dbReference type="InterPro" id="IPR000914">
    <property type="entry name" value="SBP_5_dom"/>
</dbReference>
<keyword evidence="2" id="KW-0805">Transcription regulation</keyword>
<evidence type="ECO:0000259" key="7">
    <source>
        <dbReference type="Pfam" id="PF12793"/>
    </source>
</evidence>
<proteinExistence type="predicted"/>
<evidence type="ECO:0000256" key="2">
    <source>
        <dbReference type="ARBA" id="ARBA00023015"/>
    </source>
</evidence>
<keyword evidence="9" id="KW-1185">Reference proteome</keyword>
<dbReference type="InterPro" id="IPR023767">
    <property type="entry name" value="Tscrpt_reg_SgrR"/>
</dbReference>
<reference evidence="8 9" key="1">
    <citation type="journal article" date="2013" name="Int. J. Syst. Evol. Microbiol.">
        <title>Celerinatantimonas yamalensis sp. nov., a cold-adapted diazotrophic bacterium from a cold permafrost brine.</title>
        <authorList>
            <person name="Shcherbakova V."/>
            <person name="Chuvilskaya N."/>
            <person name="Rivkina E."/>
            <person name="Demidov N."/>
            <person name="Uchaeva V."/>
            <person name="Suetin S."/>
            <person name="Suzina N."/>
            <person name="Gilichinsky D."/>
        </authorList>
    </citation>
    <scope>NUCLEOTIDE SEQUENCE [LARGE SCALE GENOMIC DNA]</scope>
    <source>
        <strain evidence="8 9">C7</strain>
    </source>
</reference>
<dbReference type="NCBIfam" id="NF010149">
    <property type="entry name" value="PRK13626.1"/>
    <property type="match status" value="1"/>
</dbReference>
<evidence type="ECO:0000313" key="8">
    <source>
        <dbReference type="EMBL" id="MFM2484838.1"/>
    </source>
</evidence>
<keyword evidence="4" id="KW-0010">Activator</keyword>
<evidence type="ECO:0000259" key="6">
    <source>
        <dbReference type="Pfam" id="PF00496"/>
    </source>
</evidence>
<accession>A0ABW9G6E1</accession>
<keyword evidence="1" id="KW-0678">Repressor</keyword>
<dbReference type="PANTHER" id="PTHR30290">
    <property type="entry name" value="PERIPLASMIC BINDING COMPONENT OF ABC TRANSPORTER"/>
    <property type="match status" value="1"/>
</dbReference>
<dbReference type="Proteomes" id="UP001629953">
    <property type="component" value="Unassembled WGS sequence"/>
</dbReference>
<dbReference type="InterPro" id="IPR036390">
    <property type="entry name" value="WH_DNA-bd_sf"/>
</dbReference>
<feature type="domain" description="Solute-binding protein family 5" evidence="6">
    <location>
        <begin position="168"/>
        <end position="311"/>
    </location>
</feature>
<dbReference type="Gene3D" id="3.40.190.10">
    <property type="entry name" value="Periplasmic binding protein-like II"/>
    <property type="match status" value="1"/>
</dbReference>
<dbReference type="PANTHER" id="PTHR30290:SF72">
    <property type="entry name" value="HTH-TYPE TRANSCRIPTIONAL REGULATOR SGRR"/>
    <property type="match status" value="1"/>
</dbReference>